<organism evidence="2 3">
    <name type="scientific">Trichophyton equinum (strain ATCC MYA-4606 / CBS 127.97)</name>
    <name type="common">Horse ringworm fungus</name>
    <dbReference type="NCBI Taxonomy" id="559882"/>
    <lineage>
        <taxon>Eukaryota</taxon>
        <taxon>Fungi</taxon>
        <taxon>Dikarya</taxon>
        <taxon>Ascomycota</taxon>
        <taxon>Pezizomycotina</taxon>
        <taxon>Eurotiomycetes</taxon>
        <taxon>Eurotiomycetidae</taxon>
        <taxon>Onygenales</taxon>
        <taxon>Arthrodermataceae</taxon>
        <taxon>Trichophyton</taxon>
    </lineage>
</organism>
<dbReference type="HOGENOM" id="CLU_769850_0_0_1"/>
<feature type="region of interest" description="Disordered" evidence="1">
    <location>
        <begin position="110"/>
        <end position="172"/>
    </location>
</feature>
<evidence type="ECO:0000313" key="2">
    <source>
        <dbReference type="EMBL" id="EGE06593.1"/>
    </source>
</evidence>
<dbReference type="AlphaFoldDB" id="F2PXH5"/>
<accession>F2PXH5</accession>
<dbReference type="OrthoDB" id="71302at2759"/>
<evidence type="ECO:0000313" key="3">
    <source>
        <dbReference type="Proteomes" id="UP000009169"/>
    </source>
</evidence>
<dbReference type="VEuPathDB" id="FungiDB:TEQG_05591"/>
<dbReference type="Proteomes" id="UP000009169">
    <property type="component" value="Unassembled WGS sequence"/>
</dbReference>
<reference evidence="3" key="1">
    <citation type="journal article" date="2012" name="MBio">
        <title>Comparative genome analysis of Trichophyton rubrum and related dermatophytes reveals candidate genes involved in infection.</title>
        <authorList>
            <person name="Martinez D.A."/>
            <person name="Oliver B.G."/>
            <person name="Graeser Y."/>
            <person name="Goldberg J.M."/>
            <person name="Li W."/>
            <person name="Martinez-Rossi N.M."/>
            <person name="Monod M."/>
            <person name="Shelest E."/>
            <person name="Barton R.C."/>
            <person name="Birch E."/>
            <person name="Brakhage A.A."/>
            <person name="Chen Z."/>
            <person name="Gurr S.J."/>
            <person name="Heiman D."/>
            <person name="Heitman J."/>
            <person name="Kosti I."/>
            <person name="Rossi A."/>
            <person name="Saif S."/>
            <person name="Samalova M."/>
            <person name="Saunders C.W."/>
            <person name="Shea T."/>
            <person name="Summerbell R.C."/>
            <person name="Xu J."/>
            <person name="Young S."/>
            <person name="Zeng Q."/>
            <person name="Birren B.W."/>
            <person name="Cuomo C.A."/>
            <person name="White T.C."/>
        </authorList>
    </citation>
    <scope>NUCLEOTIDE SEQUENCE [LARGE SCALE GENOMIC DNA]</scope>
    <source>
        <strain evidence="3">ATCC MYA-4606 / CBS 127.97</strain>
    </source>
</reference>
<gene>
    <name evidence="2" type="ORF">TEQG_05591</name>
</gene>
<keyword evidence="3" id="KW-1185">Reference proteome</keyword>
<sequence>MSQQQDLDFPELCFFSTCGLSLTADAQSHPSPSAPPTTPNATSIAAVFLSCPASPACPAGSCPAIKLRKWRVQRALASPPSPFQLLAAPTPSPASAQHLAASFQTSVRSVSSASRPLAAAPGSRRDLYIASPRTGDFSSPDRSSRMSEPTMNTMEHGSTDPNISSGKRKREVMDTGDVQRLRSAHGGPNNFDVNIQATDNYGYDAHGMPSNTTDLSHIDQQLLQAVGNQNGVSDDNAMTAKAALAAHQPESKYPPPEPSFDNNGLGNNLSFGQDVGQVSMGPVQSHTSTAAAVYAAREAQAQAAQQISPKPTVGSAEWHQSSAVAVRPSTKRCRDAGLSFDDYDDEKSLTKLPVDESHNI</sequence>
<dbReference type="eggNOG" id="KOG1318">
    <property type="taxonomic scope" value="Eukaryota"/>
</dbReference>
<protein>
    <submittedName>
        <fullName evidence="2">Uncharacterized protein</fullName>
    </submittedName>
</protein>
<evidence type="ECO:0000256" key="1">
    <source>
        <dbReference type="SAM" id="MobiDB-lite"/>
    </source>
</evidence>
<name>F2PXH5_TRIEC</name>
<dbReference type="EMBL" id="DS995749">
    <property type="protein sequence ID" value="EGE06593.1"/>
    <property type="molecule type" value="Genomic_DNA"/>
</dbReference>
<feature type="region of interest" description="Disordered" evidence="1">
    <location>
        <begin position="305"/>
        <end position="347"/>
    </location>
</feature>
<proteinExistence type="predicted"/>
<feature type="compositionally biased region" description="Polar residues" evidence="1">
    <location>
        <begin position="136"/>
        <end position="165"/>
    </location>
</feature>